<accession>A0A3L6QGQ6</accession>
<dbReference type="Proteomes" id="UP000275267">
    <property type="component" value="Unassembled WGS sequence"/>
</dbReference>
<proteinExistence type="predicted"/>
<dbReference type="AlphaFoldDB" id="A0A3L6QGQ6"/>
<evidence type="ECO:0000313" key="1">
    <source>
        <dbReference type="EMBL" id="RLM79389.1"/>
    </source>
</evidence>
<organism evidence="1 2">
    <name type="scientific">Panicum miliaceum</name>
    <name type="common">Proso millet</name>
    <name type="synonym">Broomcorn millet</name>
    <dbReference type="NCBI Taxonomy" id="4540"/>
    <lineage>
        <taxon>Eukaryota</taxon>
        <taxon>Viridiplantae</taxon>
        <taxon>Streptophyta</taxon>
        <taxon>Embryophyta</taxon>
        <taxon>Tracheophyta</taxon>
        <taxon>Spermatophyta</taxon>
        <taxon>Magnoliopsida</taxon>
        <taxon>Liliopsida</taxon>
        <taxon>Poales</taxon>
        <taxon>Poaceae</taxon>
        <taxon>PACMAD clade</taxon>
        <taxon>Panicoideae</taxon>
        <taxon>Panicodae</taxon>
        <taxon>Paniceae</taxon>
        <taxon>Panicinae</taxon>
        <taxon>Panicum</taxon>
        <taxon>Panicum sect. Panicum</taxon>
    </lineage>
</organism>
<keyword evidence="2" id="KW-1185">Reference proteome</keyword>
<name>A0A3L6QGQ6_PANMI</name>
<gene>
    <name evidence="1" type="ORF">C2845_PM12G03060</name>
</gene>
<sequence length="67" mass="7533">MASDDRSYAGRQRKYLRGRRKRWEGITGLSWSGNEIGSVLSGSEDVAVYPGRTDVDARLKITWKACV</sequence>
<protein>
    <submittedName>
        <fullName evidence="1">Uncharacterized protein</fullName>
    </submittedName>
</protein>
<evidence type="ECO:0000313" key="2">
    <source>
        <dbReference type="Proteomes" id="UP000275267"/>
    </source>
</evidence>
<reference evidence="2" key="1">
    <citation type="journal article" date="2019" name="Nat. Commun.">
        <title>The genome of broomcorn millet.</title>
        <authorList>
            <person name="Zou C."/>
            <person name="Miki D."/>
            <person name="Li D."/>
            <person name="Tang Q."/>
            <person name="Xiao L."/>
            <person name="Rajput S."/>
            <person name="Deng P."/>
            <person name="Jia W."/>
            <person name="Huang R."/>
            <person name="Zhang M."/>
            <person name="Sun Y."/>
            <person name="Hu J."/>
            <person name="Fu X."/>
            <person name="Schnable P.S."/>
            <person name="Li F."/>
            <person name="Zhang H."/>
            <person name="Feng B."/>
            <person name="Zhu X."/>
            <person name="Liu R."/>
            <person name="Schnable J.C."/>
            <person name="Zhu J.-K."/>
            <person name="Zhang H."/>
        </authorList>
    </citation>
    <scope>NUCLEOTIDE SEQUENCE [LARGE SCALE GENOMIC DNA]</scope>
</reference>
<comment type="caution">
    <text evidence="1">The sequence shown here is derived from an EMBL/GenBank/DDBJ whole genome shotgun (WGS) entry which is preliminary data.</text>
</comment>
<dbReference type="EMBL" id="PQIB02000012">
    <property type="protein sequence ID" value="RLM79389.1"/>
    <property type="molecule type" value="Genomic_DNA"/>
</dbReference>